<protein>
    <submittedName>
        <fullName evidence="1">Uncharacterized protein</fullName>
    </submittedName>
</protein>
<accession>A0A422ZLC7</accession>
<evidence type="ECO:0000313" key="2">
    <source>
        <dbReference type="Proteomes" id="UP000196447"/>
    </source>
</evidence>
<dbReference type="InterPro" id="IPR007539">
    <property type="entry name" value="DUF551"/>
</dbReference>
<dbReference type="AlphaFoldDB" id="A0A422ZLC7"/>
<name>A0A422ZLC7_KLEPN</name>
<organism evidence="1 2">
    <name type="scientific">Klebsiella pneumoniae</name>
    <dbReference type="NCBI Taxonomy" id="573"/>
    <lineage>
        <taxon>Bacteria</taxon>
        <taxon>Pseudomonadati</taxon>
        <taxon>Pseudomonadota</taxon>
        <taxon>Gammaproteobacteria</taxon>
        <taxon>Enterobacterales</taxon>
        <taxon>Enterobacteriaceae</taxon>
        <taxon>Klebsiella/Raoultella group</taxon>
        <taxon>Klebsiella</taxon>
        <taxon>Klebsiella pneumoniae complex</taxon>
    </lineage>
</organism>
<dbReference type="RefSeq" id="WP_117407272.1">
    <property type="nucleotide sequence ID" value="NZ_NDBK01000007.1"/>
</dbReference>
<sequence>SERMPENDGAYLCWDNRYVTTYAFIFGAWQANQFVAKNITHWMPLPNPPKE</sequence>
<evidence type="ECO:0000313" key="1">
    <source>
        <dbReference type="EMBL" id="OVF79630.1"/>
    </source>
</evidence>
<dbReference type="EMBL" id="NDBK01000007">
    <property type="protein sequence ID" value="OVF79630.1"/>
    <property type="molecule type" value="Genomic_DNA"/>
</dbReference>
<reference evidence="1 2" key="1">
    <citation type="submission" date="2017-03" db="EMBL/GenBank/DDBJ databases">
        <authorList>
            <person name="Fouts D."/>
            <person name="Stalin M.J."/>
            <person name="Chen L."/>
            <person name="Wright M."/>
            <person name="Sutton G."/>
            <person name="Nguyen K."/>
            <person name="Vanduin D."/>
            <person name="Rojas L."/>
            <person name="Hujer A."/>
            <person name="Hujer K."/>
            <person name="Bonomo R."/>
            <person name="Kreiswirth B."/>
            <person name="Adams M."/>
        </authorList>
    </citation>
    <scope>NUCLEOTIDE SEQUENCE [LARGE SCALE GENOMIC DNA]</scope>
    <source>
        <strain evidence="1 2">39383</strain>
    </source>
</reference>
<feature type="non-terminal residue" evidence="1">
    <location>
        <position position="1"/>
    </location>
</feature>
<dbReference type="Pfam" id="PF04448">
    <property type="entry name" value="DUF551"/>
    <property type="match status" value="1"/>
</dbReference>
<proteinExistence type="predicted"/>
<comment type="caution">
    <text evidence="1">The sequence shown here is derived from an EMBL/GenBank/DDBJ whole genome shotgun (WGS) entry which is preliminary data.</text>
</comment>
<dbReference type="Proteomes" id="UP000196447">
    <property type="component" value="Unassembled WGS sequence"/>
</dbReference>
<gene>
    <name evidence="1" type="ORF">B5L96_00380</name>
</gene>